<sequence length="73" mass="8419">MPNPQDVVIDDENDPPSKAYWFCEECGHEDHNKPLPSDRQLFYANLDKRRERMGDGGYKCPACKSMTLLPKGY</sequence>
<gene>
    <name evidence="1" type="ORF">UFOVP1254_40</name>
</gene>
<dbReference type="EMBL" id="LR797210">
    <property type="protein sequence ID" value="CAB4194398.1"/>
    <property type="molecule type" value="Genomic_DNA"/>
</dbReference>
<name>A0A6J5RKX6_9CAUD</name>
<proteinExistence type="predicted"/>
<reference evidence="1" key="1">
    <citation type="submission" date="2020-05" db="EMBL/GenBank/DDBJ databases">
        <authorList>
            <person name="Chiriac C."/>
            <person name="Salcher M."/>
            <person name="Ghai R."/>
            <person name="Kavagutti S V."/>
        </authorList>
    </citation>
    <scope>NUCLEOTIDE SEQUENCE</scope>
</reference>
<organism evidence="1">
    <name type="scientific">uncultured Caudovirales phage</name>
    <dbReference type="NCBI Taxonomy" id="2100421"/>
    <lineage>
        <taxon>Viruses</taxon>
        <taxon>Duplodnaviria</taxon>
        <taxon>Heunggongvirae</taxon>
        <taxon>Uroviricota</taxon>
        <taxon>Caudoviricetes</taxon>
        <taxon>Peduoviridae</taxon>
        <taxon>Maltschvirus</taxon>
        <taxon>Maltschvirus maltsch</taxon>
    </lineage>
</organism>
<accession>A0A6J5RKX6</accession>
<evidence type="ECO:0000313" key="1">
    <source>
        <dbReference type="EMBL" id="CAB4194398.1"/>
    </source>
</evidence>
<protein>
    <submittedName>
        <fullName evidence="1">Uncharacterized protein</fullName>
    </submittedName>
</protein>